<keyword evidence="14" id="KW-1185">Reference proteome</keyword>
<dbReference type="Gene3D" id="3.90.550.50">
    <property type="match status" value="1"/>
</dbReference>
<dbReference type="GeneTree" id="ENSGT00940000167212"/>
<dbReference type="eggNOG" id="KOG2287">
    <property type="taxonomic scope" value="Eukaryota"/>
</dbReference>
<keyword evidence="7" id="KW-0735">Signal-anchor</keyword>
<dbReference type="STRING" id="51511.ENSCSAVP00000014770"/>
<evidence type="ECO:0000256" key="7">
    <source>
        <dbReference type="ARBA" id="ARBA00022968"/>
    </source>
</evidence>
<evidence type="ECO:0000256" key="3">
    <source>
        <dbReference type="ARBA" id="ARBA00008661"/>
    </source>
</evidence>
<dbReference type="GO" id="GO:0006493">
    <property type="term" value="P:protein O-linked glycosylation"/>
    <property type="evidence" value="ECO:0007669"/>
    <property type="project" value="TreeGrafter"/>
</dbReference>
<dbReference type="PANTHER" id="PTHR11214">
    <property type="entry name" value="BETA-1,3-N-ACETYLGLUCOSAMINYLTRANSFERASE"/>
    <property type="match status" value="1"/>
</dbReference>
<evidence type="ECO:0000256" key="5">
    <source>
        <dbReference type="ARBA" id="ARBA00022679"/>
    </source>
</evidence>
<dbReference type="InParanoid" id="H2ZB05"/>
<dbReference type="FunFam" id="3.90.550.50:FF:000001">
    <property type="entry name" value="Hexosyltransferase"/>
    <property type="match status" value="1"/>
</dbReference>
<evidence type="ECO:0000256" key="6">
    <source>
        <dbReference type="ARBA" id="ARBA00022692"/>
    </source>
</evidence>
<reference evidence="14" key="1">
    <citation type="submission" date="2003-08" db="EMBL/GenBank/DDBJ databases">
        <authorList>
            <person name="Birren B."/>
            <person name="Nusbaum C."/>
            <person name="Abebe A."/>
            <person name="Abouelleil A."/>
            <person name="Adekoya E."/>
            <person name="Ait-zahra M."/>
            <person name="Allen N."/>
            <person name="Allen T."/>
            <person name="An P."/>
            <person name="Anderson M."/>
            <person name="Anderson S."/>
            <person name="Arachchi H."/>
            <person name="Armbruster J."/>
            <person name="Bachantsang P."/>
            <person name="Baldwin J."/>
            <person name="Barry A."/>
            <person name="Bayul T."/>
            <person name="Blitshsteyn B."/>
            <person name="Bloom T."/>
            <person name="Blye J."/>
            <person name="Boguslavskiy L."/>
            <person name="Borowsky M."/>
            <person name="Boukhgalter B."/>
            <person name="Brunache A."/>
            <person name="Butler J."/>
            <person name="Calixte N."/>
            <person name="Calvo S."/>
            <person name="Camarata J."/>
            <person name="Campo K."/>
            <person name="Chang J."/>
            <person name="Cheshatsang Y."/>
            <person name="Citroen M."/>
            <person name="Collymore A."/>
            <person name="Considine T."/>
            <person name="Cook A."/>
            <person name="Cooke P."/>
            <person name="Corum B."/>
            <person name="Cuomo C."/>
            <person name="David R."/>
            <person name="Dawoe T."/>
            <person name="Degray S."/>
            <person name="Dodge S."/>
            <person name="Dooley K."/>
            <person name="Dorje P."/>
            <person name="Dorjee K."/>
            <person name="Dorris L."/>
            <person name="Duffey N."/>
            <person name="Dupes A."/>
            <person name="Elkins T."/>
            <person name="Engels R."/>
            <person name="Erickson J."/>
            <person name="Farina A."/>
            <person name="Faro S."/>
            <person name="Ferreira P."/>
            <person name="Fischer H."/>
            <person name="Fitzgerald M."/>
            <person name="Foley K."/>
            <person name="Gage D."/>
            <person name="Galagan J."/>
            <person name="Gearin G."/>
            <person name="Gnerre S."/>
            <person name="Gnirke A."/>
            <person name="Goyette A."/>
            <person name="Graham J."/>
            <person name="Grandbois E."/>
            <person name="Gyaltsen K."/>
            <person name="Hafez N."/>
            <person name="Hagopian D."/>
            <person name="Hagos B."/>
            <person name="Hall J."/>
            <person name="Hatcher B."/>
            <person name="Heller A."/>
            <person name="Higgins H."/>
            <person name="Honan T."/>
            <person name="Horn A."/>
            <person name="Houde N."/>
            <person name="Hughes L."/>
            <person name="Hulme W."/>
            <person name="Husby E."/>
            <person name="Iliev I."/>
            <person name="Jaffe D."/>
            <person name="Jones C."/>
            <person name="Kamal M."/>
            <person name="Kamat A."/>
            <person name="Kamvysselis M."/>
            <person name="Karlsson E."/>
            <person name="Kells C."/>
            <person name="Kieu A."/>
            <person name="Kisner P."/>
            <person name="Kodira C."/>
            <person name="Kulbokas E."/>
            <person name="Labutti K."/>
            <person name="Lama D."/>
            <person name="Landers T."/>
            <person name="Leger J."/>
            <person name="Levine S."/>
            <person name="Lewis D."/>
            <person name="Lewis T."/>
            <person name="Lindblad-toh K."/>
            <person name="Liu X."/>
            <person name="Lokyitsang T."/>
            <person name="Lokyitsang Y."/>
            <person name="Lucien O."/>
            <person name="Lui A."/>
            <person name="Ma L.J."/>
            <person name="Mabbitt R."/>
            <person name="Macdonald J."/>
            <person name="Maclean C."/>
            <person name="Major J."/>
            <person name="Manning J."/>
            <person name="Marabella R."/>
            <person name="Maru K."/>
            <person name="Matthews C."/>
            <person name="Mauceli E."/>
            <person name="Mccarthy M."/>
            <person name="Mcdonough S."/>
            <person name="Mcghee T."/>
            <person name="Meldrim J."/>
            <person name="Meneus L."/>
            <person name="Mesirov J."/>
            <person name="Mihalev A."/>
            <person name="Mihova T."/>
            <person name="Mikkelsen T."/>
            <person name="Mlenga V."/>
            <person name="Moru K."/>
            <person name="Mozes J."/>
            <person name="Mulrain L."/>
            <person name="Munson G."/>
            <person name="Naylor J."/>
            <person name="Newes C."/>
            <person name="Nguyen C."/>
            <person name="Nguyen N."/>
            <person name="Nguyen T."/>
            <person name="Nicol R."/>
            <person name="Nielsen C."/>
            <person name="Nizzari M."/>
            <person name="Norbu C."/>
            <person name="Norbu N."/>
            <person name="O'donnell P."/>
            <person name="Okoawo O."/>
            <person name="O'leary S."/>
            <person name="Omotosho B."/>
            <person name="O'neill K."/>
            <person name="Osman S."/>
            <person name="Parker S."/>
            <person name="Perrin D."/>
            <person name="Phunkhang P."/>
            <person name="Piqani B."/>
            <person name="Purcell S."/>
            <person name="Rachupka T."/>
            <person name="Ramasamy U."/>
            <person name="Rameau R."/>
            <person name="Ray V."/>
            <person name="Raymond C."/>
            <person name="Retta R."/>
            <person name="Richardson S."/>
            <person name="Rise C."/>
            <person name="Rodriguez J."/>
            <person name="Rogers J."/>
            <person name="Rogov P."/>
            <person name="Rutman M."/>
            <person name="Schupbach R."/>
            <person name="Seaman C."/>
            <person name="Settipalli S."/>
            <person name="Sharpe T."/>
            <person name="Sheridan J."/>
            <person name="Sherpa N."/>
            <person name="Shi J."/>
            <person name="Smirnov S."/>
            <person name="Smith C."/>
            <person name="Sougnez C."/>
            <person name="Spencer B."/>
            <person name="Stalker J."/>
            <person name="Stange-thomann N."/>
            <person name="Stavropoulos S."/>
            <person name="Stetson K."/>
            <person name="Stone C."/>
            <person name="Stone S."/>
            <person name="Stubbs M."/>
            <person name="Talamas J."/>
            <person name="Tchuinga P."/>
            <person name="Tenzing P."/>
            <person name="Tesfaye S."/>
            <person name="Theodore J."/>
            <person name="Thoulutsang Y."/>
            <person name="Topham K."/>
            <person name="Towey S."/>
            <person name="Tsamla T."/>
            <person name="Tsomo N."/>
            <person name="Vallee D."/>
            <person name="Vassiliev H."/>
            <person name="Venkataraman V."/>
            <person name="Vinson J."/>
            <person name="Vo A."/>
            <person name="Wade C."/>
            <person name="Wang S."/>
            <person name="Wangchuk T."/>
            <person name="Wangdi T."/>
            <person name="Whittaker C."/>
            <person name="Wilkinson J."/>
            <person name="Wu Y."/>
            <person name="Wyman D."/>
            <person name="Yadav S."/>
            <person name="Yang S."/>
            <person name="Yang X."/>
            <person name="Yeager S."/>
            <person name="Yee E."/>
            <person name="Young G."/>
            <person name="Zainoun J."/>
            <person name="Zembeck L."/>
            <person name="Zimmer A."/>
            <person name="Zody M."/>
            <person name="Lander E."/>
        </authorList>
    </citation>
    <scope>NUCLEOTIDE SEQUENCE [LARGE SCALE GENOMIC DNA]</scope>
</reference>
<dbReference type="OMA" id="KSACHAS"/>
<evidence type="ECO:0000256" key="1">
    <source>
        <dbReference type="ARBA" id="ARBA00004323"/>
    </source>
</evidence>
<evidence type="ECO:0000313" key="13">
    <source>
        <dbReference type="Ensembl" id="ENSCSAVP00000014770.1"/>
    </source>
</evidence>
<evidence type="ECO:0000256" key="4">
    <source>
        <dbReference type="ARBA" id="ARBA00022676"/>
    </source>
</evidence>
<keyword evidence="5" id="KW-0808">Transferase</keyword>
<dbReference type="HOGENOM" id="CLU_036849_5_2_1"/>
<comment type="subcellular location">
    <subcellularLocation>
        <location evidence="1 12">Golgi apparatus membrane</location>
        <topology evidence="1 12">Single-pass type II membrane protein</topology>
    </subcellularLocation>
</comment>
<evidence type="ECO:0000256" key="11">
    <source>
        <dbReference type="ARBA" id="ARBA00023180"/>
    </source>
</evidence>
<dbReference type="Pfam" id="PF01762">
    <property type="entry name" value="Galactosyl_T"/>
    <property type="match status" value="1"/>
</dbReference>
<evidence type="ECO:0000256" key="8">
    <source>
        <dbReference type="ARBA" id="ARBA00022989"/>
    </source>
</evidence>
<keyword evidence="10" id="KW-0472">Membrane</keyword>
<dbReference type="GO" id="GO:0000139">
    <property type="term" value="C:Golgi membrane"/>
    <property type="evidence" value="ECO:0007669"/>
    <property type="project" value="UniProtKB-SubCell"/>
</dbReference>
<dbReference type="GO" id="GO:0016758">
    <property type="term" value="F:hexosyltransferase activity"/>
    <property type="evidence" value="ECO:0007669"/>
    <property type="project" value="InterPro"/>
</dbReference>
<accession>H2ZB05</accession>
<keyword evidence="4 12" id="KW-0328">Glycosyltransferase</keyword>
<evidence type="ECO:0000256" key="12">
    <source>
        <dbReference type="RuleBase" id="RU363063"/>
    </source>
</evidence>
<proteinExistence type="inferred from homology"/>
<organism evidence="13 14">
    <name type="scientific">Ciona savignyi</name>
    <name type="common">Pacific transparent sea squirt</name>
    <dbReference type="NCBI Taxonomy" id="51511"/>
    <lineage>
        <taxon>Eukaryota</taxon>
        <taxon>Metazoa</taxon>
        <taxon>Chordata</taxon>
        <taxon>Tunicata</taxon>
        <taxon>Ascidiacea</taxon>
        <taxon>Phlebobranchia</taxon>
        <taxon>Cionidae</taxon>
        <taxon>Ciona</taxon>
    </lineage>
</organism>
<reference evidence="13" key="2">
    <citation type="submission" date="2025-08" db="UniProtKB">
        <authorList>
            <consortium name="Ensembl"/>
        </authorList>
    </citation>
    <scope>IDENTIFICATION</scope>
</reference>
<dbReference type="InterPro" id="IPR002659">
    <property type="entry name" value="Glyco_trans_31"/>
</dbReference>
<evidence type="ECO:0000256" key="10">
    <source>
        <dbReference type="ARBA" id="ARBA00023136"/>
    </source>
</evidence>
<evidence type="ECO:0000313" key="14">
    <source>
        <dbReference type="Proteomes" id="UP000007875"/>
    </source>
</evidence>
<keyword evidence="8" id="KW-1133">Transmembrane helix</keyword>
<protein>
    <recommendedName>
        <fullName evidence="12">Hexosyltransferase</fullName>
        <ecNumber evidence="12">2.4.1.-</ecNumber>
    </recommendedName>
</protein>
<dbReference type="PANTHER" id="PTHR11214:SF346">
    <property type="entry name" value="HEXOSYLTRANSFERASE"/>
    <property type="match status" value="1"/>
</dbReference>
<reference evidence="13" key="3">
    <citation type="submission" date="2025-09" db="UniProtKB">
        <authorList>
            <consortium name="Ensembl"/>
        </authorList>
    </citation>
    <scope>IDENTIFICATION</scope>
</reference>
<dbReference type="Ensembl" id="ENSCSAVT00000014943.1">
    <property type="protein sequence ID" value="ENSCSAVP00000014770.1"/>
    <property type="gene ID" value="ENSCSAVG00000008635.1"/>
</dbReference>
<name>H2ZB05_CIOSA</name>
<comment type="similarity">
    <text evidence="3 12">Belongs to the glycosyltransferase 31 family.</text>
</comment>
<evidence type="ECO:0000256" key="2">
    <source>
        <dbReference type="ARBA" id="ARBA00004922"/>
    </source>
</evidence>
<comment type="pathway">
    <text evidence="2">Protein modification; protein glycosylation.</text>
</comment>
<evidence type="ECO:0000256" key="9">
    <source>
        <dbReference type="ARBA" id="ARBA00023034"/>
    </source>
</evidence>
<keyword evidence="9 12" id="KW-0333">Golgi apparatus</keyword>
<keyword evidence="11" id="KW-0325">Glycoprotein</keyword>
<dbReference type="AlphaFoldDB" id="H2ZB05"/>
<dbReference type="EC" id="2.4.1.-" evidence="12"/>
<keyword evidence="6" id="KW-0812">Transmembrane</keyword>
<dbReference type="Proteomes" id="UP000007875">
    <property type="component" value="Unassembled WGS sequence"/>
</dbReference>
<sequence length="240" mass="27516">MPSLRELIRNTWCKKQSYPGNRNLLCLFVVGRTSSAFSSDMLKEAKKYGDIKLTPFVEDVGNSSLKLIAAFKWIKTNCPDVKYVMRTQDDVIVNMDKLMNSLLISAPSSGFMMGKCREEIPNRNPYSRYYVPLDIYPGEKYPPVCSNMGYIMSVDVVNMIYQESSKQVMIPLDDVFIGVIMESRKMVPQSMDKLIHTKSIGPTARTRYKICSHFIIHIHVNTEESAREIWQVMRDKCNGS</sequence>